<keyword evidence="3" id="KW-0812">Transmembrane</keyword>
<evidence type="ECO:0000313" key="5">
    <source>
        <dbReference type="Proteomes" id="UP000710385"/>
    </source>
</evidence>
<gene>
    <name evidence="4" type="ORF">HS096_02305</name>
</gene>
<dbReference type="Proteomes" id="UP000710385">
    <property type="component" value="Unassembled WGS sequence"/>
</dbReference>
<keyword evidence="3" id="KW-0472">Membrane</keyword>
<keyword evidence="1" id="KW-0175">Coiled coil</keyword>
<dbReference type="EMBL" id="JABTTY010000001">
    <property type="protein sequence ID" value="MBE7525200.1"/>
    <property type="molecule type" value="Genomic_DNA"/>
</dbReference>
<feature type="region of interest" description="Disordered" evidence="2">
    <location>
        <begin position="477"/>
        <end position="516"/>
    </location>
</feature>
<comment type="caution">
    <text evidence="4">The sequence shown here is derived from an EMBL/GenBank/DDBJ whole genome shotgun (WGS) entry which is preliminary data.</text>
</comment>
<evidence type="ECO:0000313" key="4">
    <source>
        <dbReference type="EMBL" id="MBE7525200.1"/>
    </source>
</evidence>
<feature type="coiled-coil region" evidence="1">
    <location>
        <begin position="266"/>
        <end position="335"/>
    </location>
</feature>
<evidence type="ECO:0000256" key="1">
    <source>
        <dbReference type="SAM" id="Coils"/>
    </source>
</evidence>
<keyword evidence="3" id="KW-1133">Transmembrane helix</keyword>
<dbReference type="AlphaFoldDB" id="A0A928TVK5"/>
<feature type="region of interest" description="Disordered" evidence="2">
    <location>
        <begin position="572"/>
        <end position="606"/>
    </location>
</feature>
<organism evidence="4 5">
    <name type="scientific">candidate division WWE3 bacterium</name>
    <dbReference type="NCBI Taxonomy" id="2053526"/>
    <lineage>
        <taxon>Bacteria</taxon>
        <taxon>Katanobacteria</taxon>
    </lineage>
</organism>
<reference evidence="4" key="1">
    <citation type="submission" date="2020-05" db="EMBL/GenBank/DDBJ databases">
        <title>High-Quality Genomes of Partial-Nitritation/Anammox System by Hierarchical Clustering Based Hybrid Assembly.</title>
        <authorList>
            <person name="Liu L."/>
            <person name="Wang Y."/>
            <person name="Che Y."/>
            <person name="Chen Y."/>
            <person name="Xia Y."/>
            <person name="Luo R."/>
            <person name="Cheng S.H."/>
            <person name="Zheng C."/>
            <person name="Zhang T."/>
        </authorList>
    </citation>
    <scope>NUCLEOTIDE SEQUENCE</scope>
    <source>
        <strain evidence="4">H1_PAT1</strain>
    </source>
</reference>
<protein>
    <submittedName>
        <fullName evidence="4">Uncharacterized protein</fullName>
    </submittedName>
</protein>
<accession>A0A928TVK5</accession>
<evidence type="ECO:0000256" key="2">
    <source>
        <dbReference type="SAM" id="MobiDB-lite"/>
    </source>
</evidence>
<evidence type="ECO:0000256" key="3">
    <source>
        <dbReference type="SAM" id="Phobius"/>
    </source>
</evidence>
<proteinExistence type="predicted"/>
<feature type="region of interest" description="Disordered" evidence="2">
    <location>
        <begin position="161"/>
        <end position="205"/>
    </location>
</feature>
<feature type="compositionally biased region" description="Basic and acidic residues" evidence="2">
    <location>
        <begin position="575"/>
        <end position="593"/>
    </location>
</feature>
<sequence>MCSRTAETEYAVTALDFDNRKGGDMKRVNHLVIAVLATGCTLTAMAGMALAHPARVDPGIDFHMDPKDPDRVIVHEGAQFTTDNFARTFKVDPFTIRALNPEGTIATCLIKGKMKVSPGLSGLELRRSNAIWDNCPEEQRFVFIVPGSAIRLRGELPETNVESLDEAPPPSPEPKASEPVPAPFTAPTSAPMSGAPALPPAPEKISAAGDREDVAALRRDLALQAERIHALEADNRLRTAFLVICAFLMLAFGVLWRNASRNAAGLRRMRHERDEVVNERDGLHAEHARLMRKYDAKTAELSRAQEDLVRANAALVQKERERTRMASEFAKLRDEDLPRAREAIPPAMVSEIMATRTSFDVMERLLGGSAPSSRDLPVGERARHVQRLLEASAARLKDSATRVYMAARLDPPDHEAGQLDFAPLDALSHKIQRFYDSVESQSELLARVAAIPELDGEPEERVRTYAELLEENASLKAQLASQGQERIASEPASPDAPHGEPMPTVDENADPQGGSGHQDIVAALIADPVEETYAPGSVRGALDDDFQDEQTLVRNALQETRARDRMRSAVILKSESGEHASEEAQVPDRREQELSDDSAPAHRSTGTTTMGMAAVSMNALTLAERRHFIGAIDWMTSRYSHEMPFTVGTAVELSAFSLLCKMHVYSNGRLLQLGELSRPGVCESLSPPEENGPDPAPVEMTRKDIVALFTDILQKVTSSRPFEIRTSHELSCLYRLAGLSIRCGHDCIRLFQLSDPRVYQGLNIGKEVSG</sequence>
<feature type="transmembrane region" description="Helical" evidence="3">
    <location>
        <begin position="31"/>
        <end position="51"/>
    </location>
</feature>
<name>A0A928TVK5_UNCKA</name>